<proteinExistence type="predicted"/>
<dbReference type="GO" id="GO:0004560">
    <property type="term" value="F:alpha-L-fucosidase activity"/>
    <property type="evidence" value="ECO:0007669"/>
    <property type="project" value="UniProtKB-EC"/>
</dbReference>
<dbReference type="AlphaFoldDB" id="A0A9Q9EII5"/>
<dbReference type="SUPFAM" id="SSF51445">
    <property type="entry name" value="(Trans)glycosidases"/>
    <property type="match status" value="1"/>
</dbReference>
<dbReference type="EMBL" id="CP099421">
    <property type="protein sequence ID" value="USW52816.1"/>
    <property type="molecule type" value="Genomic_DNA"/>
</dbReference>
<sequence>MQMTKKAFAASPGDADFDGIHSGYPAKYLPEAGLTYAGVDFDFPQYRETGNDNVLAMGQTIMPPAGRYSSIHLLAAAETAIATGNITTTYTDNTTTTAPVLVDPFWAWPYPYDGDLIFPYYLTNSSVDYNRSTIFQTISWVDSTKEISSIKLPNVTAGSSSSPGGAVQDTRLHIFAMSLVPATGSGLALEVQHARSTNSWMEGTNKTQIFSVKVNNVGDDWIMANNSVKVTIEASGIETVVPGIINRLRPGGQAAVQVGVTNSEGTVPGTIGEATVRIIGQGVNTSSTFNATLGIPAYDATYESIYSHESPSWYNNGKFGIFIHWGVYSVPGWGNI</sequence>
<dbReference type="GO" id="GO:0005975">
    <property type="term" value="P:carbohydrate metabolic process"/>
    <property type="evidence" value="ECO:0007669"/>
    <property type="project" value="InterPro"/>
</dbReference>
<dbReference type="Pfam" id="PF01120">
    <property type="entry name" value="Alpha_L_fucos"/>
    <property type="match status" value="1"/>
</dbReference>
<protein>
    <submittedName>
        <fullName evidence="2">Glycoside hydrolase, family 29, glycoside hydrolase superfamily</fullName>
    </submittedName>
</protein>
<keyword evidence="3" id="KW-1185">Reference proteome</keyword>
<dbReference type="Gene3D" id="3.20.20.80">
    <property type="entry name" value="Glycosidases"/>
    <property type="match status" value="1"/>
</dbReference>
<feature type="domain" description="Glycoside hydrolase family 29 N-terminal" evidence="1">
    <location>
        <begin position="297"/>
        <end position="333"/>
    </location>
</feature>
<evidence type="ECO:0000313" key="2">
    <source>
        <dbReference type="EMBL" id="USW52816.1"/>
    </source>
</evidence>
<dbReference type="InterPro" id="IPR017853">
    <property type="entry name" value="GH"/>
</dbReference>
<organism evidence="2 3">
    <name type="scientific">Septoria linicola</name>
    <dbReference type="NCBI Taxonomy" id="215465"/>
    <lineage>
        <taxon>Eukaryota</taxon>
        <taxon>Fungi</taxon>
        <taxon>Dikarya</taxon>
        <taxon>Ascomycota</taxon>
        <taxon>Pezizomycotina</taxon>
        <taxon>Dothideomycetes</taxon>
        <taxon>Dothideomycetidae</taxon>
        <taxon>Mycosphaerellales</taxon>
        <taxon>Mycosphaerellaceae</taxon>
        <taxon>Septoria</taxon>
    </lineage>
</organism>
<keyword evidence="2" id="KW-0378">Hydrolase</keyword>
<dbReference type="SMR" id="A0A9Q9EII5"/>
<dbReference type="InterPro" id="IPR057739">
    <property type="entry name" value="Glyco_hydro_29_N"/>
</dbReference>
<evidence type="ECO:0000259" key="1">
    <source>
        <dbReference type="Pfam" id="PF01120"/>
    </source>
</evidence>
<gene>
    <name evidence="2" type="ORF">Slin15195_G061350</name>
</gene>
<name>A0A9Q9EII5_9PEZI</name>
<evidence type="ECO:0000313" key="3">
    <source>
        <dbReference type="Proteomes" id="UP001056384"/>
    </source>
</evidence>
<dbReference type="Proteomes" id="UP001056384">
    <property type="component" value="Chromosome 4"/>
</dbReference>
<reference evidence="2" key="1">
    <citation type="submission" date="2022-06" db="EMBL/GenBank/DDBJ databases">
        <title>Complete genome sequences of two strains of the flax pathogen Septoria linicola.</title>
        <authorList>
            <person name="Lapalu N."/>
            <person name="Simon A."/>
            <person name="Demenou B."/>
            <person name="Paumier D."/>
            <person name="Guillot M.-P."/>
            <person name="Gout L."/>
            <person name="Valade R."/>
        </authorList>
    </citation>
    <scope>NUCLEOTIDE SEQUENCE</scope>
    <source>
        <strain evidence="2">SE15195</strain>
    </source>
</reference>
<accession>A0A9Q9EII5</accession>